<dbReference type="RefSeq" id="WP_320313731.1">
    <property type="nucleotide sequence ID" value="NZ_JAVIKH010000008.1"/>
</dbReference>
<evidence type="ECO:0000313" key="4">
    <source>
        <dbReference type="EMBL" id="MDX8336327.1"/>
    </source>
</evidence>
<keyword evidence="5" id="KW-1185">Reference proteome</keyword>
<name>A0ABU4W9W3_9FUSO</name>
<evidence type="ECO:0000256" key="2">
    <source>
        <dbReference type="ARBA" id="ARBA00023315"/>
    </source>
</evidence>
<dbReference type="Proteomes" id="UP001279681">
    <property type="component" value="Unassembled WGS sequence"/>
</dbReference>
<dbReference type="CDD" id="cd04301">
    <property type="entry name" value="NAT_SF"/>
    <property type="match status" value="1"/>
</dbReference>
<keyword evidence="1 4" id="KW-0808">Transferase</keyword>
<dbReference type="InterPro" id="IPR051556">
    <property type="entry name" value="N-term/lysine_N-AcTrnsfr"/>
</dbReference>
<evidence type="ECO:0000313" key="5">
    <source>
        <dbReference type="Proteomes" id="UP001279681"/>
    </source>
</evidence>
<dbReference type="Gene3D" id="3.40.630.30">
    <property type="match status" value="1"/>
</dbReference>
<evidence type="ECO:0000256" key="1">
    <source>
        <dbReference type="ARBA" id="ARBA00022679"/>
    </source>
</evidence>
<comment type="caution">
    <text evidence="4">The sequence shown here is derived from an EMBL/GenBank/DDBJ whole genome shotgun (WGS) entry which is preliminary data.</text>
</comment>
<organism evidence="4 5">
    <name type="scientific">Candidatus Cetobacterium colombiensis</name>
    <dbReference type="NCBI Taxonomy" id="3073100"/>
    <lineage>
        <taxon>Bacteria</taxon>
        <taxon>Fusobacteriati</taxon>
        <taxon>Fusobacteriota</taxon>
        <taxon>Fusobacteriia</taxon>
        <taxon>Fusobacteriales</taxon>
        <taxon>Fusobacteriaceae</taxon>
        <taxon>Cetobacterium</taxon>
    </lineage>
</organism>
<protein>
    <submittedName>
        <fullName evidence="4">GNAT family N-acetyltransferase</fullName>
        <ecNumber evidence="4">2.3.1.-</ecNumber>
    </submittedName>
</protein>
<dbReference type="PROSITE" id="PS51186">
    <property type="entry name" value="GNAT"/>
    <property type="match status" value="1"/>
</dbReference>
<reference evidence="5" key="1">
    <citation type="submission" date="2023-07" db="EMBL/GenBank/DDBJ databases">
        <authorList>
            <person name="Colorado M.A."/>
            <person name="Villamil L.M."/>
            <person name="Melo J.F."/>
            <person name="Rodriguez J.A."/>
            <person name="Ruiz R.Y."/>
        </authorList>
    </citation>
    <scope>NUCLEOTIDE SEQUENCE [LARGE SCALE GENOMIC DNA]</scope>
    <source>
        <strain evidence="5">C33</strain>
    </source>
</reference>
<dbReference type="EC" id="2.3.1.-" evidence="4"/>
<dbReference type="InterPro" id="IPR000182">
    <property type="entry name" value="GNAT_dom"/>
</dbReference>
<dbReference type="EMBL" id="JAVIKH010000008">
    <property type="protein sequence ID" value="MDX8336327.1"/>
    <property type="molecule type" value="Genomic_DNA"/>
</dbReference>
<dbReference type="InterPro" id="IPR016181">
    <property type="entry name" value="Acyl_CoA_acyltransferase"/>
</dbReference>
<dbReference type="Pfam" id="PF00583">
    <property type="entry name" value="Acetyltransf_1"/>
    <property type="match status" value="1"/>
</dbReference>
<dbReference type="PANTHER" id="PTHR42919:SF8">
    <property type="entry name" value="N-ALPHA-ACETYLTRANSFERASE 50"/>
    <property type="match status" value="1"/>
</dbReference>
<feature type="domain" description="N-acetyltransferase" evidence="3">
    <location>
        <begin position="3"/>
        <end position="141"/>
    </location>
</feature>
<dbReference type="GO" id="GO:0016746">
    <property type="term" value="F:acyltransferase activity"/>
    <property type="evidence" value="ECO:0007669"/>
    <property type="project" value="UniProtKB-KW"/>
</dbReference>
<sequence length="141" mass="17136">MIKEIKINDEKILEKLSVIEEKIFPESFYSYETLKNMSLDKNYKILIFDEDIKGYLILHDSYDIYEIMKIAVKQEYRNQKIGKKLLYYYIENFDKNLFLEVRENNQIARKFYENLGFLQVGKRKNYYNNGENAILMLLEKN</sequence>
<dbReference type="PANTHER" id="PTHR42919">
    <property type="entry name" value="N-ALPHA-ACETYLTRANSFERASE"/>
    <property type="match status" value="1"/>
</dbReference>
<evidence type="ECO:0000259" key="3">
    <source>
        <dbReference type="PROSITE" id="PS51186"/>
    </source>
</evidence>
<dbReference type="SUPFAM" id="SSF55729">
    <property type="entry name" value="Acyl-CoA N-acyltransferases (Nat)"/>
    <property type="match status" value="1"/>
</dbReference>
<keyword evidence="2 4" id="KW-0012">Acyltransferase</keyword>
<accession>A0ABU4W9W3</accession>
<gene>
    <name evidence="4" type="ORF">RFV38_07440</name>
</gene>
<proteinExistence type="predicted"/>